<proteinExistence type="predicted"/>
<dbReference type="Gene3D" id="1.10.238.10">
    <property type="entry name" value="EF-hand"/>
    <property type="match status" value="1"/>
</dbReference>
<protein>
    <submittedName>
        <fullName evidence="1">Uncharacterized protein</fullName>
    </submittedName>
</protein>
<dbReference type="Proteomes" id="UP000694621">
    <property type="component" value="Unplaced"/>
</dbReference>
<evidence type="ECO:0000313" key="2">
    <source>
        <dbReference type="Proteomes" id="UP000694621"/>
    </source>
</evidence>
<sequence>MGQAQSEDDDEVDLVQIQTLYTAFMKQCPSGALHLHEFRNIFGVQSSSEEEALFMDLYRSKVKRVLLSILFTEKCCSIYWEKSVKTTVNYSSVFIKI</sequence>
<organism evidence="1 2">
    <name type="scientific">Astyanax mexicanus</name>
    <name type="common">Blind cave fish</name>
    <name type="synonym">Astyanax fasciatus mexicanus</name>
    <dbReference type="NCBI Taxonomy" id="7994"/>
    <lineage>
        <taxon>Eukaryota</taxon>
        <taxon>Metazoa</taxon>
        <taxon>Chordata</taxon>
        <taxon>Craniata</taxon>
        <taxon>Vertebrata</taxon>
        <taxon>Euteleostomi</taxon>
        <taxon>Actinopterygii</taxon>
        <taxon>Neopterygii</taxon>
        <taxon>Teleostei</taxon>
        <taxon>Ostariophysi</taxon>
        <taxon>Characiformes</taxon>
        <taxon>Characoidei</taxon>
        <taxon>Acestrorhamphidae</taxon>
        <taxon>Acestrorhamphinae</taxon>
        <taxon>Astyanax</taxon>
    </lineage>
</organism>
<evidence type="ECO:0000313" key="1">
    <source>
        <dbReference type="Ensembl" id="ENSAMXP00005036859.1"/>
    </source>
</evidence>
<accession>A0A8B9KGW3</accession>
<name>A0A8B9KGW3_ASTMX</name>
<dbReference type="AlphaFoldDB" id="A0A8B9KGW3"/>
<reference evidence="1" key="1">
    <citation type="submission" date="2025-08" db="UniProtKB">
        <authorList>
            <consortium name="Ensembl"/>
        </authorList>
    </citation>
    <scope>IDENTIFICATION</scope>
</reference>
<dbReference type="Ensembl" id="ENSAMXT00005040180.1">
    <property type="protein sequence ID" value="ENSAMXP00005036859.1"/>
    <property type="gene ID" value="ENSAMXG00005017576.1"/>
</dbReference>